<dbReference type="Pfam" id="PF13361">
    <property type="entry name" value="UvrD_C"/>
    <property type="match status" value="1"/>
</dbReference>
<keyword evidence="13" id="KW-0234">DNA repair</keyword>
<dbReference type="PANTHER" id="PTHR30591:SF1">
    <property type="entry name" value="RECBCD ENZYME SUBUNIT RECC"/>
    <property type="match status" value="1"/>
</dbReference>
<dbReference type="Proteomes" id="UP000306509">
    <property type="component" value="Unassembled WGS sequence"/>
</dbReference>
<gene>
    <name evidence="17" type="primary">addB</name>
    <name evidence="17" type="ORF">DSM106044_05606</name>
</gene>
<dbReference type="InterPro" id="IPR027417">
    <property type="entry name" value="P-loop_NTPase"/>
</dbReference>
<dbReference type="SUPFAM" id="SSF52540">
    <property type="entry name" value="P-loop containing nucleoside triphosphate hydrolases"/>
    <property type="match status" value="1"/>
</dbReference>
<dbReference type="GO" id="GO:0004527">
    <property type="term" value="F:exonuclease activity"/>
    <property type="evidence" value="ECO:0007669"/>
    <property type="project" value="UniProtKB-KW"/>
</dbReference>
<evidence type="ECO:0000256" key="4">
    <source>
        <dbReference type="ARBA" id="ARBA00022741"/>
    </source>
</evidence>
<keyword evidence="8" id="KW-0269">Exonuclease</keyword>
<dbReference type="InterPro" id="IPR014017">
    <property type="entry name" value="DNA_helicase_UvrD-like_C"/>
</dbReference>
<evidence type="ECO:0000313" key="17">
    <source>
        <dbReference type="EMBL" id="TLC97591.1"/>
    </source>
</evidence>
<dbReference type="GO" id="GO:0005524">
    <property type="term" value="F:ATP binding"/>
    <property type="evidence" value="ECO:0007669"/>
    <property type="project" value="UniProtKB-KW"/>
</dbReference>
<feature type="domain" description="PD-(D/E)XK endonuclease-like" evidence="14">
    <location>
        <begin position="767"/>
        <end position="1106"/>
    </location>
</feature>
<evidence type="ECO:0000256" key="13">
    <source>
        <dbReference type="ARBA" id="ARBA00023204"/>
    </source>
</evidence>
<evidence type="ECO:0000259" key="15">
    <source>
        <dbReference type="Pfam" id="PF13361"/>
    </source>
</evidence>
<dbReference type="RefSeq" id="WP_138004203.1">
    <property type="nucleotide sequence ID" value="NZ_QGQD01000116.1"/>
</dbReference>
<evidence type="ECO:0000259" key="14">
    <source>
        <dbReference type="Pfam" id="PF12705"/>
    </source>
</evidence>
<dbReference type="InterPro" id="IPR038726">
    <property type="entry name" value="PDDEXK_AddAB-type"/>
</dbReference>
<evidence type="ECO:0000256" key="8">
    <source>
        <dbReference type="ARBA" id="ARBA00022839"/>
    </source>
</evidence>
<evidence type="ECO:0000256" key="11">
    <source>
        <dbReference type="ARBA" id="ARBA00023014"/>
    </source>
</evidence>
<evidence type="ECO:0000259" key="16">
    <source>
        <dbReference type="Pfam" id="PF21445"/>
    </source>
</evidence>
<sequence length="1145" mass="131403">MSLQLILGNSGSGKSYELYNKVIEASIADPKGHFIVIVPEQFTMQTQKELVSLHPRKGILNIDVLSFQRLAYRIFEELGSDKRTVLEETGKNLLLRKVAIEKKDELQVLGAHLNKLGYITQMKSMISELTQYDVTMDKMDQMIASAGEKKQLYYKLQDVGILYAGFREKLQGQYITAEEVLEALCQVADRSEILKGSVLALDGFTGFTPIQQKLLERLMVLAKRVMVTITMDANENPFKIYGEHELFYLSKKTIRSLTKIAKEKHVEISDPVLLGKGQVYRFKDTPVLGFLEQNLFRRRRGKYEFPIDEISIHNAKNPTEEANFVARTIKQLTGAGYRYQDIAVITGDMAAYSSYIRKVFEACRIPCFIDETKTILLNPFIEFIRAALELVQKNYSYESVFRLMRTGLCDVSREETDLLENYILAAGVRGYNKWQKPFEKVTQRNDEQVLEQCNEIRAALMEKLVPFTKVLKNKNATVAKCTAALYEFIVSCDIQRKLTIYEEEFKEQNRLDMAKEYSQIYGIVMNLLDKLVELLGEECLSLKDFAQILDAGFEEAKVGIIPPAVDQVVVGDIERTRLKAIKALFFVGLNDGWVPKAGGTGGILSDLERNALELSGVELAPTARENMYTQKFYLYLNLTKPSSRLYLSYSKVDSDGKTLRPSYVLHDMARLFPAVPQKDEDLYDSMLDRVASPGSGIPYLIEGLRNIREGRPMPVDEWMVMFDWYNQNENYRKKIEGLVDAAFYKRKDEGLPKAVASSLYGSVLENSVTRLERFAACAFSHFLMYGLDLKERETYLFRPMDMGNIFHRVIELFSKKVEHSQYNWFSLPEEIRDSMIEETVEEVSSEYGAKILYSSARNEYAIERMKRIMRRTVWALHEQIKAGTFVPSNYEVSFSMVEDLEAVNIALTEEDKMKLRGRIDRTDVKVEEDEVFVKVIDYKSGNTSFDLVALYYGLQLQLVVYLNAAMELEQRIYPDKEIVPAGIFYYNMQDPMLDREGGDTQEIINQKILKKLRLDGLVNDRREIIENLDTQIGKDSSVIPVSYNKDGSPSKASSIASREQFGQISKFVNDKITEIGKQIVDGHMEALPYERKDKTACDYCIYREICGFDVRIPGTRYNRLKEYKPDEIWKKISGQTQAEAESEER</sequence>
<dbReference type="Gene3D" id="3.90.320.10">
    <property type="match status" value="1"/>
</dbReference>
<evidence type="ECO:0000256" key="1">
    <source>
        <dbReference type="ARBA" id="ARBA00022485"/>
    </source>
</evidence>
<dbReference type="NCBIfam" id="TIGR02773">
    <property type="entry name" value="addB_Gpos"/>
    <property type="match status" value="1"/>
</dbReference>
<keyword evidence="11" id="KW-0411">Iron-sulfur</keyword>
<keyword evidence="5" id="KW-0227">DNA damage</keyword>
<dbReference type="Pfam" id="PF12705">
    <property type="entry name" value="PDDEXK_1"/>
    <property type="match status" value="1"/>
</dbReference>
<keyword evidence="7 17" id="KW-0347">Helicase</keyword>
<dbReference type="GO" id="GO:0046872">
    <property type="term" value="F:metal ion binding"/>
    <property type="evidence" value="ECO:0007669"/>
    <property type="project" value="UniProtKB-KW"/>
</dbReference>
<name>A0A4U8PYY2_9FIRM</name>
<keyword evidence="1" id="KW-0004">4Fe-4S</keyword>
<dbReference type="PANTHER" id="PTHR30591">
    <property type="entry name" value="RECBCD ENZYME SUBUNIT RECC"/>
    <property type="match status" value="1"/>
</dbReference>
<keyword evidence="9" id="KW-0067">ATP-binding</keyword>
<comment type="caution">
    <text evidence="17">The sequence shown here is derived from an EMBL/GenBank/DDBJ whole genome shotgun (WGS) entry which is preliminary data.</text>
</comment>
<organism evidence="17 18">
    <name type="scientific">Robinsoniella peoriensis</name>
    <dbReference type="NCBI Taxonomy" id="180332"/>
    <lineage>
        <taxon>Bacteria</taxon>
        <taxon>Bacillati</taxon>
        <taxon>Bacillota</taxon>
        <taxon>Clostridia</taxon>
        <taxon>Lachnospirales</taxon>
        <taxon>Lachnospiraceae</taxon>
        <taxon>Robinsoniella</taxon>
    </lineage>
</organism>
<dbReference type="Gene3D" id="3.40.50.300">
    <property type="entry name" value="P-loop containing nucleotide triphosphate hydrolases"/>
    <property type="match status" value="3"/>
</dbReference>
<feature type="domain" description="UvrD-like helicase C-terminal" evidence="15">
    <location>
        <begin position="308"/>
        <end position="514"/>
    </location>
</feature>
<evidence type="ECO:0000256" key="9">
    <source>
        <dbReference type="ARBA" id="ARBA00022840"/>
    </source>
</evidence>
<accession>A0A4U8PYY2</accession>
<dbReference type="Pfam" id="PF21445">
    <property type="entry name" value="ADDB_N"/>
    <property type="match status" value="1"/>
</dbReference>
<keyword evidence="3" id="KW-0479">Metal-binding</keyword>
<keyword evidence="10" id="KW-0408">Iron</keyword>
<keyword evidence="4" id="KW-0547">Nucleotide-binding</keyword>
<protein>
    <submittedName>
        <fullName evidence="17">ATP-dependent helicase/deoxyribonuclease subunit B</fullName>
        <ecNumber evidence="17">3.1.-.-</ecNumber>
    </submittedName>
</protein>
<evidence type="ECO:0000256" key="2">
    <source>
        <dbReference type="ARBA" id="ARBA00022722"/>
    </source>
</evidence>
<feature type="domain" description="ATP-dependent helicase/deoxyribonuclease subunit B N-terminal" evidence="16">
    <location>
        <begin position="5"/>
        <end position="292"/>
    </location>
</feature>
<evidence type="ECO:0000256" key="5">
    <source>
        <dbReference type="ARBA" id="ARBA00022763"/>
    </source>
</evidence>
<keyword evidence="2" id="KW-0540">Nuclease</keyword>
<dbReference type="EC" id="3.1.-.-" evidence="17"/>
<evidence type="ECO:0000313" key="18">
    <source>
        <dbReference type="Proteomes" id="UP000306509"/>
    </source>
</evidence>
<dbReference type="InterPro" id="IPR049035">
    <property type="entry name" value="ADDB_N"/>
</dbReference>
<dbReference type="GO" id="GO:0004386">
    <property type="term" value="F:helicase activity"/>
    <property type="evidence" value="ECO:0007669"/>
    <property type="project" value="UniProtKB-KW"/>
</dbReference>
<dbReference type="AlphaFoldDB" id="A0A4U8PYY2"/>
<evidence type="ECO:0000256" key="7">
    <source>
        <dbReference type="ARBA" id="ARBA00022806"/>
    </source>
</evidence>
<dbReference type="GO" id="GO:0003677">
    <property type="term" value="F:DNA binding"/>
    <property type="evidence" value="ECO:0007669"/>
    <property type="project" value="UniProtKB-KW"/>
</dbReference>
<evidence type="ECO:0000256" key="3">
    <source>
        <dbReference type="ARBA" id="ARBA00022723"/>
    </source>
</evidence>
<dbReference type="InterPro" id="IPR014140">
    <property type="entry name" value="DNA_helicase_suAddB"/>
</dbReference>
<evidence type="ECO:0000256" key="6">
    <source>
        <dbReference type="ARBA" id="ARBA00022801"/>
    </source>
</evidence>
<evidence type="ECO:0000256" key="10">
    <source>
        <dbReference type="ARBA" id="ARBA00023004"/>
    </source>
</evidence>
<dbReference type="GO" id="GO:0000724">
    <property type="term" value="P:double-strand break repair via homologous recombination"/>
    <property type="evidence" value="ECO:0007669"/>
    <property type="project" value="InterPro"/>
</dbReference>
<keyword evidence="12" id="KW-0238">DNA-binding</keyword>
<keyword evidence="18" id="KW-1185">Reference proteome</keyword>
<proteinExistence type="predicted"/>
<evidence type="ECO:0000256" key="12">
    <source>
        <dbReference type="ARBA" id="ARBA00023125"/>
    </source>
</evidence>
<dbReference type="EMBL" id="QGQD01000116">
    <property type="protein sequence ID" value="TLC97591.1"/>
    <property type="molecule type" value="Genomic_DNA"/>
</dbReference>
<dbReference type="STRING" id="180332.GCA_000797495_02013"/>
<dbReference type="InterPro" id="IPR011604">
    <property type="entry name" value="PDDEXK-like_dom_sf"/>
</dbReference>
<reference evidence="17 18" key="1">
    <citation type="journal article" date="2019" name="Anaerobe">
        <title>Detection of Robinsoniella peoriensis in multiple bone samples of a trauma patient.</title>
        <authorList>
            <person name="Schrottner P."/>
            <person name="Hartwich K."/>
            <person name="Bunk B."/>
            <person name="Schober I."/>
            <person name="Helbig S."/>
            <person name="Rudolph W.W."/>
            <person name="Gunzer F."/>
        </authorList>
    </citation>
    <scope>NUCLEOTIDE SEQUENCE [LARGE SCALE GENOMIC DNA]</scope>
    <source>
        <strain evidence="17 18">DSM 106044</strain>
    </source>
</reference>
<dbReference type="GO" id="GO:0051539">
    <property type="term" value="F:4 iron, 4 sulfur cluster binding"/>
    <property type="evidence" value="ECO:0007669"/>
    <property type="project" value="UniProtKB-KW"/>
</dbReference>
<keyword evidence="6 17" id="KW-0378">Hydrolase</keyword>